<feature type="compositionally biased region" description="Pro residues" evidence="1">
    <location>
        <begin position="96"/>
        <end position="107"/>
    </location>
</feature>
<protein>
    <submittedName>
        <fullName evidence="2">Uncharacterized protein</fullName>
    </submittedName>
</protein>
<organism evidence="2 3">
    <name type="scientific">Polyangium fumosum</name>
    <dbReference type="NCBI Taxonomy" id="889272"/>
    <lineage>
        <taxon>Bacteria</taxon>
        <taxon>Pseudomonadati</taxon>
        <taxon>Myxococcota</taxon>
        <taxon>Polyangia</taxon>
        <taxon>Polyangiales</taxon>
        <taxon>Polyangiaceae</taxon>
        <taxon>Polyangium</taxon>
    </lineage>
</organism>
<keyword evidence="3" id="KW-1185">Reference proteome</keyword>
<dbReference type="OrthoDB" id="9841284at2"/>
<feature type="compositionally biased region" description="Low complexity" evidence="1">
    <location>
        <begin position="108"/>
        <end position="125"/>
    </location>
</feature>
<dbReference type="RefSeq" id="WP_136936536.1">
    <property type="nucleotide sequence ID" value="NZ_SSMQ01000160.1"/>
</dbReference>
<evidence type="ECO:0000313" key="3">
    <source>
        <dbReference type="Proteomes" id="UP000309215"/>
    </source>
</evidence>
<dbReference type="Proteomes" id="UP000309215">
    <property type="component" value="Unassembled WGS sequence"/>
</dbReference>
<dbReference type="EMBL" id="SSMQ01000160">
    <property type="protein sequence ID" value="TKC89839.1"/>
    <property type="molecule type" value="Genomic_DNA"/>
</dbReference>
<gene>
    <name evidence="2" type="ORF">E8A74_51290</name>
</gene>
<sequence length="198" mass="20818">MLIITCTPVPGFKVYRCGFREEIREGRTVRVGLSWPAGETRLPDDALTPEQIDALKRDPGKRVSLTHVPDALPVDGPPVRTTVESTLLEASSAPPSATPAPPRPLVDPSPLEASSAPPSATSGHSRPTNEPTSLDASSPPPGASPVHRAPNIEPTPLDASSVPPGASPYLLRSHVQGPPRRNQQTTAPLAMARGPPTR</sequence>
<accession>A0A4U1I8Q5</accession>
<feature type="region of interest" description="Disordered" evidence="1">
    <location>
        <begin position="88"/>
        <end position="198"/>
    </location>
</feature>
<evidence type="ECO:0000256" key="1">
    <source>
        <dbReference type="SAM" id="MobiDB-lite"/>
    </source>
</evidence>
<proteinExistence type="predicted"/>
<name>A0A4U1I8Q5_9BACT</name>
<feature type="compositionally biased region" description="Polar residues" evidence="1">
    <location>
        <begin position="126"/>
        <end position="136"/>
    </location>
</feature>
<evidence type="ECO:0000313" key="2">
    <source>
        <dbReference type="EMBL" id="TKC89839.1"/>
    </source>
</evidence>
<reference evidence="2 3" key="1">
    <citation type="submission" date="2019-04" db="EMBL/GenBank/DDBJ databases">
        <authorList>
            <person name="Li Y."/>
            <person name="Wang J."/>
        </authorList>
    </citation>
    <scope>NUCLEOTIDE SEQUENCE [LARGE SCALE GENOMIC DNA]</scope>
    <source>
        <strain evidence="2 3">DSM 14668</strain>
    </source>
</reference>
<comment type="caution">
    <text evidence="2">The sequence shown here is derived from an EMBL/GenBank/DDBJ whole genome shotgun (WGS) entry which is preliminary data.</text>
</comment>
<dbReference type="AlphaFoldDB" id="A0A4U1I8Q5"/>